<dbReference type="NCBIfam" id="TIGR01511">
    <property type="entry name" value="ATPase-IB1_Cu"/>
    <property type="match status" value="1"/>
</dbReference>
<evidence type="ECO:0000256" key="14">
    <source>
        <dbReference type="ARBA" id="ARBA00023136"/>
    </source>
</evidence>
<dbReference type="InterPro" id="IPR023298">
    <property type="entry name" value="ATPase_P-typ_TM_dom_sf"/>
</dbReference>
<comment type="catalytic activity">
    <reaction evidence="16">
        <text>Cu(2+)(in) + ATP + H2O = Cu(2+)(out) + ADP + phosphate + H(+)</text>
        <dbReference type="Rhea" id="RHEA:10376"/>
        <dbReference type="ChEBI" id="CHEBI:15377"/>
        <dbReference type="ChEBI" id="CHEBI:15378"/>
        <dbReference type="ChEBI" id="CHEBI:29036"/>
        <dbReference type="ChEBI" id="CHEBI:30616"/>
        <dbReference type="ChEBI" id="CHEBI:43474"/>
        <dbReference type="ChEBI" id="CHEBI:456216"/>
        <dbReference type="EC" id="7.2.2.9"/>
    </reaction>
</comment>
<keyword evidence="3" id="KW-0813">Transport</keyword>
<keyword evidence="13" id="KW-0406">Ion transport</keyword>
<evidence type="ECO:0000256" key="15">
    <source>
        <dbReference type="ARBA" id="ARBA00038904"/>
    </source>
</evidence>
<dbReference type="InterPro" id="IPR036412">
    <property type="entry name" value="HAD-like_sf"/>
</dbReference>
<dbReference type="InterPro" id="IPR027256">
    <property type="entry name" value="P-typ_ATPase_IB"/>
</dbReference>
<dbReference type="InterPro" id="IPR017969">
    <property type="entry name" value="Heavy-metal-associated_CS"/>
</dbReference>
<dbReference type="SUPFAM" id="SSF81653">
    <property type="entry name" value="Calcium ATPase, transduction domain A"/>
    <property type="match status" value="1"/>
</dbReference>
<dbReference type="Pfam" id="PF00122">
    <property type="entry name" value="E1-E2_ATPase"/>
    <property type="match status" value="1"/>
</dbReference>
<dbReference type="Gene3D" id="3.30.70.100">
    <property type="match status" value="1"/>
</dbReference>
<feature type="transmembrane region" description="Helical" evidence="17">
    <location>
        <begin position="455"/>
        <end position="479"/>
    </location>
</feature>
<dbReference type="SUPFAM" id="SSF56784">
    <property type="entry name" value="HAD-like"/>
    <property type="match status" value="1"/>
</dbReference>
<accession>A0A3P3VQ50</accession>
<evidence type="ECO:0000259" key="18">
    <source>
        <dbReference type="PROSITE" id="PS50846"/>
    </source>
</evidence>
<evidence type="ECO:0000256" key="2">
    <source>
        <dbReference type="ARBA" id="ARBA00006024"/>
    </source>
</evidence>
<dbReference type="PANTHER" id="PTHR43520:SF5">
    <property type="entry name" value="CATION-TRANSPORTING P-TYPE ATPASE-RELATED"/>
    <property type="match status" value="1"/>
</dbReference>
<organism evidence="19 20">
    <name type="scientific">Aestuariirhabdus litorea</name>
    <dbReference type="NCBI Taxonomy" id="2528527"/>
    <lineage>
        <taxon>Bacteria</taxon>
        <taxon>Pseudomonadati</taxon>
        <taxon>Pseudomonadota</taxon>
        <taxon>Gammaproteobacteria</taxon>
        <taxon>Oceanospirillales</taxon>
        <taxon>Aestuariirhabdaceae</taxon>
        <taxon>Aestuariirhabdus</taxon>
    </lineage>
</organism>
<keyword evidence="8 17" id="KW-0547">Nucleotide-binding</keyword>
<comment type="subcellular location">
    <subcellularLocation>
        <location evidence="1">Cell membrane</location>
        <topology evidence="1">Multi-pass membrane protein</topology>
    </subcellularLocation>
</comment>
<feature type="transmembrane region" description="Helical" evidence="17">
    <location>
        <begin position="276"/>
        <end position="294"/>
    </location>
</feature>
<dbReference type="GO" id="GO:0005507">
    <property type="term" value="F:copper ion binding"/>
    <property type="evidence" value="ECO:0007669"/>
    <property type="project" value="TreeGrafter"/>
</dbReference>
<evidence type="ECO:0000313" key="20">
    <source>
        <dbReference type="Proteomes" id="UP000280792"/>
    </source>
</evidence>
<gene>
    <name evidence="19" type="primary">cadA</name>
    <name evidence="19" type="ORF">D0544_04955</name>
</gene>
<feature type="transmembrane region" description="Helical" evidence="17">
    <location>
        <begin position="183"/>
        <end position="203"/>
    </location>
</feature>
<evidence type="ECO:0000256" key="10">
    <source>
        <dbReference type="ARBA" id="ARBA00022842"/>
    </source>
</evidence>
<dbReference type="InterPro" id="IPR036163">
    <property type="entry name" value="HMA_dom_sf"/>
</dbReference>
<evidence type="ECO:0000256" key="9">
    <source>
        <dbReference type="ARBA" id="ARBA00022840"/>
    </source>
</evidence>
<comment type="caution">
    <text evidence="19">The sequence shown here is derived from an EMBL/GenBank/DDBJ whole genome shotgun (WGS) entry which is preliminary data.</text>
</comment>
<dbReference type="NCBIfam" id="TIGR01512">
    <property type="entry name" value="ATPase-IB2_Cd"/>
    <property type="match status" value="1"/>
</dbReference>
<feature type="domain" description="HMA" evidence="18">
    <location>
        <begin position="95"/>
        <end position="161"/>
    </location>
</feature>
<evidence type="ECO:0000256" key="7">
    <source>
        <dbReference type="ARBA" id="ARBA00022723"/>
    </source>
</evidence>
<keyword evidence="20" id="KW-1185">Reference proteome</keyword>
<dbReference type="PROSITE" id="PS01047">
    <property type="entry name" value="HMA_1"/>
    <property type="match status" value="1"/>
</dbReference>
<dbReference type="RefSeq" id="WP_125014886.1">
    <property type="nucleotide sequence ID" value="NZ_QWEZ01000001.1"/>
</dbReference>
<dbReference type="SUPFAM" id="SSF55008">
    <property type="entry name" value="HMA, heavy metal-associated domain"/>
    <property type="match status" value="1"/>
</dbReference>
<evidence type="ECO:0000256" key="13">
    <source>
        <dbReference type="ARBA" id="ARBA00023065"/>
    </source>
</evidence>
<dbReference type="Pfam" id="PF00702">
    <property type="entry name" value="Hydrolase"/>
    <property type="match status" value="1"/>
</dbReference>
<dbReference type="InterPro" id="IPR023214">
    <property type="entry name" value="HAD_sf"/>
</dbReference>
<comment type="similarity">
    <text evidence="2 17">Belongs to the cation transport ATPase (P-type) (TC 3.A.3) family. Type IB subfamily.</text>
</comment>
<dbReference type="Gene3D" id="2.70.150.10">
    <property type="entry name" value="Calcium-transporting ATPase, cytoplasmic transduction domain A"/>
    <property type="match status" value="1"/>
</dbReference>
<dbReference type="InterPro" id="IPR018303">
    <property type="entry name" value="ATPase_P-typ_P_site"/>
</dbReference>
<name>A0A3P3VQ50_9GAMM</name>
<keyword evidence="19" id="KW-0378">Hydrolase</keyword>
<evidence type="ECO:0000313" key="19">
    <source>
        <dbReference type="EMBL" id="RRJ84457.1"/>
    </source>
</evidence>
<dbReference type="Proteomes" id="UP000280792">
    <property type="component" value="Unassembled WGS sequence"/>
</dbReference>
<feature type="transmembrane region" description="Helical" evidence="17">
    <location>
        <begin position="248"/>
        <end position="270"/>
    </location>
</feature>
<dbReference type="FunFam" id="2.70.150.10:FF:000002">
    <property type="entry name" value="Copper-transporting ATPase 1, putative"/>
    <property type="match status" value="1"/>
</dbReference>
<dbReference type="GO" id="GO:0055070">
    <property type="term" value="P:copper ion homeostasis"/>
    <property type="evidence" value="ECO:0007669"/>
    <property type="project" value="TreeGrafter"/>
</dbReference>
<dbReference type="Pfam" id="PF12156">
    <property type="entry name" value="ATPase-cat_bd"/>
    <property type="match status" value="1"/>
</dbReference>
<evidence type="ECO:0000256" key="17">
    <source>
        <dbReference type="RuleBase" id="RU362081"/>
    </source>
</evidence>
<keyword evidence="5" id="KW-0597">Phosphoprotein</keyword>
<dbReference type="InterPro" id="IPR021993">
    <property type="entry name" value="ATPase-cat-bd"/>
</dbReference>
<dbReference type="GO" id="GO:0043682">
    <property type="term" value="F:P-type divalent copper transporter activity"/>
    <property type="evidence" value="ECO:0007669"/>
    <property type="project" value="UniProtKB-EC"/>
</dbReference>
<dbReference type="GO" id="GO:0005524">
    <property type="term" value="F:ATP binding"/>
    <property type="evidence" value="ECO:0007669"/>
    <property type="project" value="UniProtKB-UniRule"/>
</dbReference>
<keyword evidence="9 17" id="KW-0067">ATP-binding</keyword>
<dbReference type="Gene3D" id="3.40.1110.10">
    <property type="entry name" value="Calcium-transporting ATPase, cytoplasmic domain N"/>
    <property type="match status" value="1"/>
</dbReference>
<dbReference type="InterPro" id="IPR006121">
    <property type="entry name" value="HMA_dom"/>
</dbReference>
<dbReference type="PROSITE" id="PS01229">
    <property type="entry name" value="COF_2"/>
    <property type="match status" value="1"/>
</dbReference>
<dbReference type="GO" id="GO:0016887">
    <property type="term" value="F:ATP hydrolysis activity"/>
    <property type="evidence" value="ECO:0007669"/>
    <property type="project" value="InterPro"/>
</dbReference>
<dbReference type="InterPro" id="IPR008250">
    <property type="entry name" value="ATPase_P-typ_transduc_dom_A_sf"/>
</dbReference>
<dbReference type="PRINTS" id="PR00119">
    <property type="entry name" value="CATATPASE"/>
</dbReference>
<dbReference type="EMBL" id="QWEZ01000001">
    <property type="protein sequence ID" value="RRJ84457.1"/>
    <property type="molecule type" value="Genomic_DNA"/>
</dbReference>
<keyword evidence="14 17" id="KW-0472">Membrane</keyword>
<keyword evidence="11" id="KW-1278">Translocase</keyword>
<dbReference type="Gene3D" id="3.40.50.1000">
    <property type="entry name" value="HAD superfamily/HAD-like"/>
    <property type="match status" value="1"/>
</dbReference>
<dbReference type="Pfam" id="PF00403">
    <property type="entry name" value="HMA"/>
    <property type="match status" value="1"/>
</dbReference>
<sequence>MAEGTTHCYHCGEAIRSGPRFEATLAGEIKPMCCIGCKVVAEAIDQGGLGNYYRYRSKLAVTPEPVADSYREELQLYDQPSLQRGFVHHHADGTLQATLIIEGITCAACVWLLEQQLKQFDAVESASVNLSTHQANIRWHPDQLKLSQLLERIASIGYRPHPYLPNQQDTIVRRENRLAIRRLAVSGIGMMQVMMYAIALYAGAMQGMETVHRDFLRWVSFVVATPVVLYAARPFFEATWRDMKTRHLSMDVPVSIAIGGAYLASSWAMLFGGGEVYFDSVCMFTFLLLLGRFLEMRARHRTNRSGNALLSLLPASAVRVSDGSEERIAIGELEVGDRVRVGPGQNIPADGLVLEGCSSVDESALTGEYMPIRKEAGDRVIAGSANAENSLLIEVSNIGTETRLSAIVRLLDRAQQEKPRAARIADRVASWFVAAVLVTAALVFGFWYQHAPSDAFWITLSVLVVTCPCALSLATPTALTAATGFLHGRGLLVTRGHVLESLNSITHILFDKTGTLTRGKLTLEEVVLLGERDPEQCLALAARLEAQSEHPIARVFQRPELPAAEQLRHLTGEGVEGVINGQRYRLGKPGFALPGAPLATPKAEGQWLLLAHNEAPLCWFRLNDQLRPEAADTVARLQQQGYRVELVSGDAAPVVDAMASQLNTDLSLAAATPDIKLDHLQALQKAGARVLMVGDGINDVPVLAAADISIAMGGASDLAKTNADMVLMSGDLNQLTDALHIAAKTRAIIRQNIAWALGYNLLALPLAASGLLAPWMAAIGMATSSLVVVGNALRLGRAIPSNR</sequence>
<keyword evidence="4 17" id="KW-1003">Cell membrane</keyword>
<dbReference type="InterPro" id="IPR001757">
    <property type="entry name" value="P_typ_ATPase"/>
</dbReference>
<dbReference type="InterPro" id="IPR023299">
    <property type="entry name" value="ATPase_P-typ_cyto_dom_N"/>
</dbReference>
<evidence type="ECO:0000256" key="12">
    <source>
        <dbReference type="ARBA" id="ARBA00022989"/>
    </source>
</evidence>
<keyword evidence="12 17" id="KW-1133">Transmembrane helix</keyword>
<keyword evidence="6 17" id="KW-0812">Transmembrane</keyword>
<evidence type="ECO:0000256" key="11">
    <source>
        <dbReference type="ARBA" id="ARBA00022967"/>
    </source>
</evidence>
<evidence type="ECO:0000256" key="6">
    <source>
        <dbReference type="ARBA" id="ARBA00022692"/>
    </source>
</evidence>
<evidence type="ECO:0000256" key="1">
    <source>
        <dbReference type="ARBA" id="ARBA00004651"/>
    </source>
</evidence>
<reference evidence="19 20" key="2">
    <citation type="submission" date="2018-12" db="EMBL/GenBank/DDBJ databases">
        <title>Simiduia agarivorans gen. nov., sp. nov., a marine, agarolytic bacterium isolated from shallow coastal water from Keelung, Taiwan.</title>
        <authorList>
            <person name="Shieh W.Y."/>
        </authorList>
    </citation>
    <scope>NUCLEOTIDE SEQUENCE [LARGE SCALE GENOMIC DNA]</scope>
    <source>
        <strain evidence="19 20">GTF-13</strain>
    </source>
</reference>
<dbReference type="FunFam" id="3.30.70.100:FF:000005">
    <property type="entry name" value="Copper-exporting P-type ATPase A"/>
    <property type="match status" value="1"/>
</dbReference>
<protein>
    <recommendedName>
        <fullName evidence="15">P-type Cu(2+) transporter</fullName>
        <ecNumber evidence="15">7.2.2.9</ecNumber>
    </recommendedName>
</protein>
<evidence type="ECO:0000256" key="3">
    <source>
        <dbReference type="ARBA" id="ARBA00022448"/>
    </source>
</evidence>
<feature type="transmembrane region" description="Helical" evidence="17">
    <location>
        <begin position="428"/>
        <end position="449"/>
    </location>
</feature>
<evidence type="ECO:0000256" key="5">
    <source>
        <dbReference type="ARBA" id="ARBA00022553"/>
    </source>
</evidence>
<feature type="transmembrane region" description="Helical" evidence="17">
    <location>
        <begin position="215"/>
        <end position="236"/>
    </location>
</feature>
<dbReference type="CDD" id="cd00371">
    <property type="entry name" value="HMA"/>
    <property type="match status" value="1"/>
</dbReference>
<dbReference type="GO" id="GO:0005886">
    <property type="term" value="C:plasma membrane"/>
    <property type="evidence" value="ECO:0007669"/>
    <property type="project" value="UniProtKB-SubCell"/>
</dbReference>
<evidence type="ECO:0000256" key="8">
    <source>
        <dbReference type="ARBA" id="ARBA00022741"/>
    </source>
</evidence>
<keyword evidence="10" id="KW-0460">Magnesium</keyword>
<evidence type="ECO:0000256" key="4">
    <source>
        <dbReference type="ARBA" id="ARBA00022475"/>
    </source>
</evidence>
<proteinExistence type="inferred from homology"/>
<dbReference type="PROSITE" id="PS50846">
    <property type="entry name" value="HMA_2"/>
    <property type="match status" value="1"/>
</dbReference>
<dbReference type="InterPro" id="IPR059000">
    <property type="entry name" value="ATPase_P-type_domA"/>
</dbReference>
<keyword evidence="7 17" id="KW-0479">Metal-binding</keyword>
<evidence type="ECO:0000256" key="16">
    <source>
        <dbReference type="ARBA" id="ARBA00047424"/>
    </source>
</evidence>
<dbReference type="PROSITE" id="PS00154">
    <property type="entry name" value="ATPASE_E1_E2"/>
    <property type="match status" value="1"/>
</dbReference>
<dbReference type="CDD" id="cd02079">
    <property type="entry name" value="P-type_ATPase_HM"/>
    <property type="match status" value="1"/>
</dbReference>
<dbReference type="PRINTS" id="PR00943">
    <property type="entry name" value="CUATPASE"/>
</dbReference>
<dbReference type="SUPFAM" id="SSF81665">
    <property type="entry name" value="Calcium ATPase, transmembrane domain M"/>
    <property type="match status" value="1"/>
</dbReference>
<dbReference type="NCBIfam" id="TIGR01525">
    <property type="entry name" value="ATPase-IB_hvy"/>
    <property type="match status" value="1"/>
</dbReference>
<dbReference type="NCBIfam" id="TIGR01494">
    <property type="entry name" value="ATPase_P-type"/>
    <property type="match status" value="2"/>
</dbReference>
<dbReference type="EC" id="7.2.2.9" evidence="15"/>
<dbReference type="PANTHER" id="PTHR43520">
    <property type="entry name" value="ATP7, ISOFORM B"/>
    <property type="match status" value="1"/>
</dbReference>
<reference evidence="19 20" key="1">
    <citation type="submission" date="2018-08" db="EMBL/GenBank/DDBJ databases">
        <authorList>
            <person name="Khan S.A."/>
        </authorList>
    </citation>
    <scope>NUCLEOTIDE SEQUENCE [LARGE SCALE GENOMIC DNA]</scope>
    <source>
        <strain evidence="19 20">GTF-13</strain>
    </source>
</reference>
<feature type="transmembrane region" description="Helical" evidence="17">
    <location>
        <begin position="753"/>
        <end position="769"/>
    </location>
</feature>
<dbReference type="AlphaFoldDB" id="A0A3P3VQ50"/>